<name>A0A1G7UK95_9BACT</name>
<protein>
    <submittedName>
        <fullName evidence="2">Uncharacterized protein</fullName>
    </submittedName>
</protein>
<proteinExistence type="predicted"/>
<accession>A0A1G7UK95</accession>
<dbReference type="AlphaFoldDB" id="A0A1G7UK95"/>
<gene>
    <name evidence="2" type="ORF">SAMN04487996_11928</name>
</gene>
<sequence length="314" mass="33926">MLTYSLSSLRVVFFFAMIAASTGAARSQGANALSTYELVQDGVNNSYQQPVPKGPTSIPQTLAFFYNKNGSTDEGIYFQKLKSGLSVTFSFDDQTYINVPQHVTGMTFGAASGASSTHVRSVPVINTNYYYADTARKIFTAHPEGPVGRGVNLFMNAGLQVFLSAKPLLTTNAAKSDTSRYYYGKLRMKFNKPVNDPVISFIGLGATTNFSDKRLGFATELELQTPSLAVTKLSGNDEMQIDMTKTKILHSKTPITGNCDNGAACGSVLIKGSQISTLVFNVYLRPDGGPGVWGTEKVSNSGDMWHLTVSLPEQ</sequence>
<organism evidence="2 3">
    <name type="scientific">Dyadobacter soli</name>
    <dbReference type="NCBI Taxonomy" id="659014"/>
    <lineage>
        <taxon>Bacteria</taxon>
        <taxon>Pseudomonadati</taxon>
        <taxon>Bacteroidota</taxon>
        <taxon>Cytophagia</taxon>
        <taxon>Cytophagales</taxon>
        <taxon>Spirosomataceae</taxon>
        <taxon>Dyadobacter</taxon>
    </lineage>
</organism>
<dbReference type="OrthoDB" id="928010at2"/>
<feature type="signal peptide" evidence="1">
    <location>
        <begin position="1"/>
        <end position="24"/>
    </location>
</feature>
<dbReference type="Proteomes" id="UP000198748">
    <property type="component" value="Unassembled WGS sequence"/>
</dbReference>
<dbReference type="RefSeq" id="WP_090156225.1">
    <property type="nucleotide sequence ID" value="NZ_FNAN01000019.1"/>
</dbReference>
<dbReference type="STRING" id="659014.SAMN04487996_11928"/>
<keyword evidence="1" id="KW-0732">Signal</keyword>
<reference evidence="3" key="1">
    <citation type="submission" date="2016-10" db="EMBL/GenBank/DDBJ databases">
        <authorList>
            <person name="Varghese N."/>
            <person name="Submissions S."/>
        </authorList>
    </citation>
    <scope>NUCLEOTIDE SEQUENCE [LARGE SCALE GENOMIC DNA]</scope>
    <source>
        <strain evidence="3">DSM 25329</strain>
    </source>
</reference>
<keyword evidence="3" id="KW-1185">Reference proteome</keyword>
<evidence type="ECO:0000256" key="1">
    <source>
        <dbReference type="SAM" id="SignalP"/>
    </source>
</evidence>
<evidence type="ECO:0000313" key="3">
    <source>
        <dbReference type="Proteomes" id="UP000198748"/>
    </source>
</evidence>
<feature type="chain" id="PRO_5011483780" evidence="1">
    <location>
        <begin position="25"/>
        <end position="314"/>
    </location>
</feature>
<dbReference type="EMBL" id="FNAN01000019">
    <property type="protein sequence ID" value="SDG47954.1"/>
    <property type="molecule type" value="Genomic_DNA"/>
</dbReference>
<evidence type="ECO:0000313" key="2">
    <source>
        <dbReference type="EMBL" id="SDG47954.1"/>
    </source>
</evidence>